<dbReference type="EMBL" id="CP144691">
    <property type="protein sequence ID" value="WVY94869.1"/>
    <property type="molecule type" value="Genomic_DNA"/>
</dbReference>
<dbReference type="Proteomes" id="UP001374535">
    <property type="component" value="Chromosome 10"/>
</dbReference>
<proteinExistence type="predicted"/>
<name>A0AAQ3MNU4_VIGMU</name>
<evidence type="ECO:0000313" key="2">
    <source>
        <dbReference type="Proteomes" id="UP001374535"/>
    </source>
</evidence>
<organism evidence="1 2">
    <name type="scientific">Vigna mungo</name>
    <name type="common">Black gram</name>
    <name type="synonym">Phaseolus mungo</name>
    <dbReference type="NCBI Taxonomy" id="3915"/>
    <lineage>
        <taxon>Eukaryota</taxon>
        <taxon>Viridiplantae</taxon>
        <taxon>Streptophyta</taxon>
        <taxon>Embryophyta</taxon>
        <taxon>Tracheophyta</taxon>
        <taxon>Spermatophyta</taxon>
        <taxon>Magnoliopsida</taxon>
        <taxon>eudicotyledons</taxon>
        <taxon>Gunneridae</taxon>
        <taxon>Pentapetalae</taxon>
        <taxon>rosids</taxon>
        <taxon>fabids</taxon>
        <taxon>Fabales</taxon>
        <taxon>Fabaceae</taxon>
        <taxon>Papilionoideae</taxon>
        <taxon>50 kb inversion clade</taxon>
        <taxon>NPAAA clade</taxon>
        <taxon>indigoferoid/millettioid clade</taxon>
        <taxon>Phaseoleae</taxon>
        <taxon>Vigna</taxon>
    </lineage>
</organism>
<accession>A0AAQ3MNU4</accession>
<evidence type="ECO:0000313" key="1">
    <source>
        <dbReference type="EMBL" id="WVY94869.1"/>
    </source>
</evidence>
<reference evidence="1 2" key="1">
    <citation type="journal article" date="2023" name="Life. Sci Alliance">
        <title>Evolutionary insights into 3D genome organization and epigenetic landscape of Vigna mungo.</title>
        <authorList>
            <person name="Junaid A."/>
            <person name="Singh B."/>
            <person name="Bhatia S."/>
        </authorList>
    </citation>
    <scope>NUCLEOTIDE SEQUENCE [LARGE SCALE GENOMIC DNA]</scope>
    <source>
        <strain evidence="1">Urdbean</strain>
    </source>
</reference>
<protein>
    <submittedName>
        <fullName evidence="1">Uncharacterized protein</fullName>
    </submittedName>
</protein>
<keyword evidence="2" id="KW-1185">Reference proteome</keyword>
<sequence length="146" mass="16986">MKVILNFQQFACHTGETWNFSFRVFQKILGQLTNESHTVPFYLVDLLPHLAVNFPVKSGDFLYHLNASILHISLVYIFDTMYPLNSGCDQLCSLFLNHWTKIPINHSSLLRDHKVICDGNMLKVKRLTQQIMVQEKIVPYLNNSFE</sequence>
<gene>
    <name evidence="1" type="ORF">V8G54_033957</name>
</gene>
<dbReference type="AlphaFoldDB" id="A0AAQ3MNU4"/>